<proteinExistence type="predicted"/>
<reference evidence="2" key="2">
    <citation type="journal article" date="2024" name="Plant">
        <title>Genomic evolution and insights into agronomic trait innovations of Sesamum species.</title>
        <authorList>
            <person name="Miao H."/>
            <person name="Wang L."/>
            <person name="Qu L."/>
            <person name="Liu H."/>
            <person name="Sun Y."/>
            <person name="Le M."/>
            <person name="Wang Q."/>
            <person name="Wei S."/>
            <person name="Zheng Y."/>
            <person name="Lin W."/>
            <person name="Duan Y."/>
            <person name="Cao H."/>
            <person name="Xiong S."/>
            <person name="Wang X."/>
            <person name="Wei L."/>
            <person name="Li C."/>
            <person name="Ma Q."/>
            <person name="Ju M."/>
            <person name="Zhao R."/>
            <person name="Li G."/>
            <person name="Mu C."/>
            <person name="Tian Q."/>
            <person name="Mei H."/>
            <person name="Zhang T."/>
            <person name="Gao T."/>
            <person name="Zhang H."/>
        </authorList>
    </citation>
    <scope>NUCLEOTIDE SEQUENCE</scope>
    <source>
        <strain evidence="2">G02</strain>
    </source>
</reference>
<evidence type="ECO:0000313" key="2">
    <source>
        <dbReference type="EMBL" id="KAL0295935.1"/>
    </source>
</evidence>
<reference evidence="2" key="1">
    <citation type="submission" date="2020-06" db="EMBL/GenBank/DDBJ databases">
        <authorList>
            <person name="Li T."/>
            <person name="Hu X."/>
            <person name="Zhang T."/>
            <person name="Song X."/>
            <person name="Zhang H."/>
            <person name="Dai N."/>
            <person name="Sheng W."/>
            <person name="Hou X."/>
            <person name="Wei L."/>
        </authorList>
    </citation>
    <scope>NUCLEOTIDE SEQUENCE</scope>
    <source>
        <strain evidence="2">G02</strain>
        <tissue evidence="2">Leaf</tissue>
    </source>
</reference>
<feature type="region of interest" description="Disordered" evidence="1">
    <location>
        <begin position="24"/>
        <end position="63"/>
    </location>
</feature>
<accession>A0AAW2JNA0</accession>
<gene>
    <name evidence="2" type="ORF">Sradi_6645600</name>
</gene>
<sequence length="63" mass="6775">MEDSIGRLEEMMADIMAMMREMWLRSSTAGPSQPTAFSTGPAQPPQPPTDPQPPNNGEMGGPD</sequence>
<feature type="compositionally biased region" description="Pro residues" evidence="1">
    <location>
        <begin position="42"/>
        <end position="54"/>
    </location>
</feature>
<dbReference type="EMBL" id="JACGWJ010000032">
    <property type="protein sequence ID" value="KAL0295935.1"/>
    <property type="molecule type" value="Genomic_DNA"/>
</dbReference>
<organism evidence="2">
    <name type="scientific">Sesamum radiatum</name>
    <name type="common">Black benniseed</name>
    <dbReference type="NCBI Taxonomy" id="300843"/>
    <lineage>
        <taxon>Eukaryota</taxon>
        <taxon>Viridiplantae</taxon>
        <taxon>Streptophyta</taxon>
        <taxon>Embryophyta</taxon>
        <taxon>Tracheophyta</taxon>
        <taxon>Spermatophyta</taxon>
        <taxon>Magnoliopsida</taxon>
        <taxon>eudicotyledons</taxon>
        <taxon>Gunneridae</taxon>
        <taxon>Pentapetalae</taxon>
        <taxon>asterids</taxon>
        <taxon>lamiids</taxon>
        <taxon>Lamiales</taxon>
        <taxon>Pedaliaceae</taxon>
        <taxon>Sesamum</taxon>
    </lineage>
</organism>
<comment type="caution">
    <text evidence="2">The sequence shown here is derived from an EMBL/GenBank/DDBJ whole genome shotgun (WGS) entry which is preliminary data.</text>
</comment>
<feature type="compositionally biased region" description="Polar residues" evidence="1">
    <location>
        <begin position="25"/>
        <end position="40"/>
    </location>
</feature>
<dbReference type="AlphaFoldDB" id="A0AAW2JNA0"/>
<name>A0AAW2JNA0_SESRA</name>
<evidence type="ECO:0000256" key="1">
    <source>
        <dbReference type="SAM" id="MobiDB-lite"/>
    </source>
</evidence>
<protein>
    <submittedName>
        <fullName evidence="2">Uncharacterized protein</fullName>
    </submittedName>
</protein>